<reference evidence="6 7" key="1">
    <citation type="submission" date="2020-06" db="EMBL/GenBank/DDBJ databases">
        <title>REHAB project genomes.</title>
        <authorList>
            <person name="Shaw L.P."/>
        </authorList>
    </citation>
    <scope>NUCLEOTIDE SEQUENCE [LARGE SCALE GENOMIC DNA]</scope>
    <source>
        <strain evidence="6 7">RHBSTW-00604</strain>
    </source>
</reference>
<keyword evidence="2 5" id="KW-0732">Signal</keyword>
<sequence length="259" mass="27253">MKKTLIALAVAASAAVSGSAMAWTANGTGGSVELGGTLNPVEKVTPWEVKVGDDVTGLDAQIKKGQKEVSIFAPQDISILGIRSKTNTFGAQQGISPQIDYAGHVDLRSGSWENMNLNLDVLDQATSTKIGSLFVENFKAAGGVSMTGTNADGVYSVKAPNAGNAFHGGIRSGDKAGSAESVMAFFNGEVSANFSEQGMDRTFNRIKNFSFNDFDTAVYSAFYGSGIKKGEKIRITLDNPAGTDEIVWKASLPVTVTYM</sequence>
<proteinExistence type="inferred from homology"/>
<dbReference type="EMBL" id="JABXPT010000033">
    <property type="protein sequence ID" value="MBA7901145.1"/>
    <property type="molecule type" value="Genomic_DNA"/>
</dbReference>
<evidence type="ECO:0000313" key="7">
    <source>
        <dbReference type="Proteomes" id="UP000518474"/>
    </source>
</evidence>
<dbReference type="InterPro" id="IPR003467">
    <property type="entry name" value="Fimbrial_K88_FaeH"/>
</dbReference>
<evidence type="ECO:0000256" key="5">
    <source>
        <dbReference type="SAM" id="SignalP"/>
    </source>
</evidence>
<dbReference type="Pfam" id="PF02432">
    <property type="entry name" value="Fimbrial_K88"/>
    <property type="match status" value="1"/>
</dbReference>
<comment type="caution">
    <text evidence="6">The sequence shown here is derived from an EMBL/GenBank/DDBJ whole genome shotgun (WGS) entry which is preliminary data.</text>
</comment>
<gene>
    <name evidence="6" type="ORF">HV245_23935</name>
</gene>
<evidence type="ECO:0000256" key="1">
    <source>
        <dbReference type="ARBA" id="ARBA00004561"/>
    </source>
</evidence>
<evidence type="ECO:0000256" key="4">
    <source>
        <dbReference type="ARBA" id="ARBA00049989"/>
    </source>
</evidence>
<feature type="signal peptide" evidence="5">
    <location>
        <begin position="1"/>
        <end position="22"/>
    </location>
</feature>
<feature type="chain" id="PRO_5031004896" description="Fimbrial protein" evidence="5">
    <location>
        <begin position="23"/>
        <end position="259"/>
    </location>
</feature>
<keyword evidence="3" id="KW-0281">Fimbrium</keyword>
<comment type="similarity">
    <text evidence="4">Belongs to the fimbrial K88 protein family.</text>
</comment>
<evidence type="ECO:0000256" key="2">
    <source>
        <dbReference type="ARBA" id="ARBA00022729"/>
    </source>
</evidence>
<evidence type="ECO:0008006" key="8">
    <source>
        <dbReference type="Google" id="ProtNLM"/>
    </source>
</evidence>
<dbReference type="GO" id="GO:0009289">
    <property type="term" value="C:pilus"/>
    <property type="evidence" value="ECO:0007669"/>
    <property type="project" value="UniProtKB-SubCell"/>
</dbReference>
<dbReference type="RefSeq" id="WP_181478596.1">
    <property type="nucleotide sequence ID" value="NZ_CP056697.1"/>
</dbReference>
<accession>A0A7W3APM7</accession>
<comment type="subcellular location">
    <subcellularLocation>
        <location evidence="1">Fimbrium</location>
    </subcellularLocation>
</comment>
<dbReference type="GO" id="GO:0007155">
    <property type="term" value="P:cell adhesion"/>
    <property type="evidence" value="ECO:0007669"/>
    <property type="project" value="InterPro"/>
</dbReference>
<dbReference type="AlphaFoldDB" id="A0A7W3APM7"/>
<evidence type="ECO:0000313" key="6">
    <source>
        <dbReference type="EMBL" id="MBA7901145.1"/>
    </source>
</evidence>
<protein>
    <recommendedName>
        <fullName evidence="8">Fimbrial protein</fullName>
    </recommendedName>
</protein>
<organism evidence="6 7">
    <name type="scientific">Escherichia marmotae</name>
    <dbReference type="NCBI Taxonomy" id="1499973"/>
    <lineage>
        <taxon>Bacteria</taxon>
        <taxon>Pseudomonadati</taxon>
        <taxon>Pseudomonadota</taxon>
        <taxon>Gammaproteobacteria</taxon>
        <taxon>Enterobacterales</taxon>
        <taxon>Enterobacteriaceae</taxon>
        <taxon>Escherichia</taxon>
    </lineage>
</organism>
<evidence type="ECO:0000256" key="3">
    <source>
        <dbReference type="ARBA" id="ARBA00023263"/>
    </source>
</evidence>
<dbReference type="Proteomes" id="UP000518474">
    <property type="component" value="Unassembled WGS sequence"/>
</dbReference>
<name>A0A7W3APM7_9ESCH</name>